<evidence type="ECO:0000259" key="1">
    <source>
        <dbReference type="PROSITE" id="PS50883"/>
    </source>
</evidence>
<dbReference type="InterPro" id="IPR000160">
    <property type="entry name" value="GGDEF_dom"/>
</dbReference>
<accession>A0ABW9TG64</accession>
<dbReference type="InterPro" id="IPR029016">
    <property type="entry name" value="GAF-like_dom_sf"/>
</dbReference>
<evidence type="ECO:0000313" key="2">
    <source>
        <dbReference type="EMBL" id="MUO42876.1"/>
    </source>
</evidence>
<dbReference type="SMART" id="SM00052">
    <property type="entry name" value="EAL"/>
    <property type="match status" value="1"/>
</dbReference>
<gene>
    <name evidence="2" type="ORF">BBL17_013890</name>
</gene>
<dbReference type="PANTHER" id="PTHR33121">
    <property type="entry name" value="CYCLIC DI-GMP PHOSPHODIESTERASE PDEF"/>
    <property type="match status" value="1"/>
</dbReference>
<dbReference type="SUPFAM" id="SSF55781">
    <property type="entry name" value="GAF domain-like"/>
    <property type="match status" value="1"/>
</dbReference>
<organism evidence="2 3">
    <name type="scientific">Agrobacterium vitis</name>
    <name type="common">Rhizobium vitis</name>
    <dbReference type="NCBI Taxonomy" id="373"/>
    <lineage>
        <taxon>Bacteria</taxon>
        <taxon>Pseudomonadati</taxon>
        <taxon>Pseudomonadota</taxon>
        <taxon>Alphaproteobacteria</taxon>
        <taxon>Hyphomicrobiales</taxon>
        <taxon>Rhizobiaceae</taxon>
        <taxon>Rhizobium/Agrobacterium group</taxon>
        <taxon>Agrobacterium</taxon>
    </lineage>
</organism>
<dbReference type="InterPro" id="IPR035919">
    <property type="entry name" value="EAL_sf"/>
</dbReference>
<dbReference type="Pfam" id="PF01590">
    <property type="entry name" value="GAF"/>
    <property type="match status" value="1"/>
</dbReference>
<dbReference type="SUPFAM" id="SSF141868">
    <property type="entry name" value="EAL domain-like"/>
    <property type="match status" value="1"/>
</dbReference>
<feature type="domain" description="EAL" evidence="1">
    <location>
        <begin position="362"/>
        <end position="615"/>
    </location>
</feature>
<dbReference type="InterPro" id="IPR001633">
    <property type="entry name" value="EAL_dom"/>
</dbReference>
<dbReference type="Gene3D" id="3.30.450.40">
    <property type="match status" value="1"/>
</dbReference>
<dbReference type="InterPro" id="IPR043128">
    <property type="entry name" value="Rev_trsase/Diguanyl_cyclase"/>
</dbReference>
<dbReference type="SMART" id="SM00065">
    <property type="entry name" value="GAF"/>
    <property type="match status" value="1"/>
</dbReference>
<dbReference type="PANTHER" id="PTHR33121:SF19">
    <property type="entry name" value="CYCLIC DI-GMP PHOSPHODIESTERASE PA2567"/>
    <property type="match status" value="1"/>
</dbReference>
<dbReference type="PROSITE" id="PS50883">
    <property type="entry name" value="EAL"/>
    <property type="match status" value="1"/>
</dbReference>
<reference evidence="2" key="1">
    <citation type="submission" date="2019-11" db="EMBL/GenBank/DDBJ databases">
        <title>Whole-genome sequencing of Allorhizobium vitis.</title>
        <authorList>
            <person name="Gan H.M."/>
            <person name="Savka M.A."/>
        </authorList>
    </citation>
    <scope>NUCLEOTIDE SEQUENCE [LARGE SCALE GENOMIC DNA]</scope>
    <source>
        <strain evidence="2">T1/7</strain>
    </source>
</reference>
<sequence length="622" mass="69203">MRLEWIRSVEDQDVSRSVNVRCGGQFMPEQLAAEAYEKRRAGLVRELGLMDDDNNQEAYDRIARLAKRIFGTEIVLITFMDSERQWFKSHLGTDMTQNRRDQSFCTHTIVQKKTLVVEDASADPRFRANPFVLGGPQIRFYAGEPLSTHDGHPVGTICLVDRRPRQFSQEDQDTLRDLADLVMTQVRVDRDLTYRDAATKMPNRIQFFADLRDFSRVHDDQSQWVVVIELVGLQESNEAVRALGLGYLYDQIAHAASVLRAVLGNRTIYHVGPTHLAFCLDGESDGLSILSAISTELRKPFATSSGIPAKLAPGCGVRRMTSTELGSPDVLRTLLQAAREARDNGRGVALYDPVADAAQKRAYSLVVEMPRALAENELFLVYQPRVDARTGLCSGAEALLRWKHPVLGVVSPAEFLPLITKTPLIREVTDWVMRSVCRQIAAWDAINLPIHCSFNISARNLEEDDFVGKLAAAIARTGVTPSQIEIELVEDVSVMEDETILARLNAIRDLGVVIAIDDFGSGYSNLAYLLELPATVLKIDRSIVAGILTKPSYATAVASIIAMGHQLGYRIVAEGVETEEIKDRLVEWGCDELQGYLFSKPLEVEAFEKWASNFSAKTACMS</sequence>
<protein>
    <submittedName>
        <fullName evidence="2">EAL domain-containing protein</fullName>
    </submittedName>
</protein>
<dbReference type="Gene3D" id="3.30.70.270">
    <property type="match status" value="1"/>
</dbReference>
<keyword evidence="3" id="KW-1185">Reference proteome</keyword>
<dbReference type="CDD" id="cd01948">
    <property type="entry name" value="EAL"/>
    <property type="match status" value="1"/>
</dbReference>
<dbReference type="Proteomes" id="UP000179454">
    <property type="component" value="Unassembled WGS sequence"/>
</dbReference>
<proteinExistence type="predicted"/>
<dbReference type="SMART" id="SM00267">
    <property type="entry name" value="GGDEF"/>
    <property type="match status" value="1"/>
</dbReference>
<comment type="caution">
    <text evidence="2">The sequence shown here is derived from an EMBL/GenBank/DDBJ whole genome shotgun (WGS) entry which is preliminary data.</text>
</comment>
<evidence type="ECO:0000313" key="3">
    <source>
        <dbReference type="Proteomes" id="UP000179454"/>
    </source>
</evidence>
<dbReference type="InterPro" id="IPR050706">
    <property type="entry name" value="Cyclic-di-GMP_PDE-like"/>
</dbReference>
<dbReference type="Pfam" id="PF00563">
    <property type="entry name" value="EAL"/>
    <property type="match status" value="1"/>
</dbReference>
<dbReference type="Gene3D" id="3.20.20.450">
    <property type="entry name" value="EAL domain"/>
    <property type="match status" value="1"/>
</dbReference>
<dbReference type="EMBL" id="MBFE02000009">
    <property type="protein sequence ID" value="MUO42876.1"/>
    <property type="molecule type" value="Genomic_DNA"/>
</dbReference>
<name>A0ABW9TG64_AGRVI</name>
<dbReference type="InterPro" id="IPR003018">
    <property type="entry name" value="GAF"/>
</dbReference>